<dbReference type="AlphaFoldDB" id="A0A974CJF1"/>
<evidence type="ECO:0000313" key="2">
    <source>
        <dbReference type="Proteomes" id="UP000694892"/>
    </source>
</evidence>
<reference evidence="2" key="1">
    <citation type="journal article" date="2016" name="Nature">
        <title>Genome evolution in the allotetraploid frog Xenopus laevis.</title>
        <authorList>
            <person name="Session A.M."/>
            <person name="Uno Y."/>
            <person name="Kwon T."/>
            <person name="Chapman J.A."/>
            <person name="Toyoda A."/>
            <person name="Takahashi S."/>
            <person name="Fukui A."/>
            <person name="Hikosaka A."/>
            <person name="Suzuki A."/>
            <person name="Kondo M."/>
            <person name="van Heeringen S.J."/>
            <person name="Quigley I."/>
            <person name="Heinz S."/>
            <person name="Ogino H."/>
            <person name="Ochi H."/>
            <person name="Hellsten U."/>
            <person name="Lyons J.B."/>
            <person name="Simakov O."/>
            <person name="Putnam N."/>
            <person name="Stites J."/>
            <person name="Kuroki Y."/>
            <person name="Tanaka T."/>
            <person name="Michiue T."/>
            <person name="Watanabe M."/>
            <person name="Bogdanovic O."/>
            <person name="Lister R."/>
            <person name="Georgiou G."/>
            <person name="Paranjpe S.S."/>
            <person name="van Kruijsbergen I."/>
            <person name="Shu S."/>
            <person name="Carlson J."/>
            <person name="Kinoshita T."/>
            <person name="Ohta Y."/>
            <person name="Mawaribuchi S."/>
            <person name="Jenkins J."/>
            <person name="Grimwood J."/>
            <person name="Schmutz J."/>
            <person name="Mitros T."/>
            <person name="Mozaffari S.V."/>
            <person name="Suzuki Y."/>
            <person name="Haramoto Y."/>
            <person name="Yamamoto T.S."/>
            <person name="Takagi C."/>
            <person name="Heald R."/>
            <person name="Miller K."/>
            <person name="Haudenschild C."/>
            <person name="Kitzman J."/>
            <person name="Nakayama T."/>
            <person name="Izutsu Y."/>
            <person name="Robert J."/>
            <person name="Fortriede J."/>
            <person name="Burns K."/>
            <person name="Lotay V."/>
            <person name="Karimi K."/>
            <person name="Yasuoka Y."/>
            <person name="Dichmann D.S."/>
            <person name="Flajnik M.F."/>
            <person name="Houston D.W."/>
            <person name="Shendure J."/>
            <person name="DuPasquier L."/>
            <person name="Vize P.D."/>
            <person name="Zorn A.M."/>
            <person name="Ito M."/>
            <person name="Marcotte E.M."/>
            <person name="Wallingford J.B."/>
            <person name="Ito Y."/>
            <person name="Asashima M."/>
            <person name="Ueno N."/>
            <person name="Matsuda Y."/>
            <person name="Veenstra G.J."/>
            <person name="Fujiyama A."/>
            <person name="Harland R.M."/>
            <person name="Taira M."/>
            <person name="Rokhsar D.S."/>
        </authorList>
    </citation>
    <scope>NUCLEOTIDE SEQUENCE [LARGE SCALE GENOMIC DNA]</scope>
    <source>
        <strain evidence="2">J</strain>
    </source>
</reference>
<dbReference type="Proteomes" id="UP000694892">
    <property type="component" value="Chromosome 6S"/>
</dbReference>
<evidence type="ECO:0000313" key="1">
    <source>
        <dbReference type="EMBL" id="OCT74513.1"/>
    </source>
</evidence>
<gene>
    <name evidence="1" type="ORF">XELAEV_18033493mg</name>
</gene>
<sequence>MTKLPACGQSEALSLGAASSNPRVLFCCLSGLSGVSFNPYRLITIHRIPSVTASDVPITLLLPMLHNLTGTNPQPVPFIQNHCFS</sequence>
<dbReference type="EMBL" id="CM004477">
    <property type="protein sequence ID" value="OCT74513.1"/>
    <property type="molecule type" value="Genomic_DNA"/>
</dbReference>
<protein>
    <submittedName>
        <fullName evidence="1">Uncharacterized protein</fullName>
    </submittedName>
</protein>
<organism evidence="1 2">
    <name type="scientific">Xenopus laevis</name>
    <name type="common">African clawed frog</name>
    <dbReference type="NCBI Taxonomy" id="8355"/>
    <lineage>
        <taxon>Eukaryota</taxon>
        <taxon>Metazoa</taxon>
        <taxon>Chordata</taxon>
        <taxon>Craniata</taxon>
        <taxon>Vertebrata</taxon>
        <taxon>Euteleostomi</taxon>
        <taxon>Amphibia</taxon>
        <taxon>Batrachia</taxon>
        <taxon>Anura</taxon>
        <taxon>Pipoidea</taxon>
        <taxon>Pipidae</taxon>
        <taxon>Xenopodinae</taxon>
        <taxon>Xenopus</taxon>
        <taxon>Xenopus</taxon>
    </lineage>
</organism>
<proteinExistence type="predicted"/>
<accession>A0A974CJF1</accession>
<name>A0A974CJF1_XENLA</name>